<evidence type="ECO:0000256" key="1">
    <source>
        <dbReference type="SAM" id="MobiDB-lite"/>
    </source>
</evidence>
<organism evidence="2 3">
    <name type="scientific">Vibrio variabilis</name>
    <dbReference type="NCBI Taxonomy" id="990271"/>
    <lineage>
        <taxon>Bacteria</taxon>
        <taxon>Pseudomonadati</taxon>
        <taxon>Pseudomonadota</taxon>
        <taxon>Gammaproteobacteria</taxon>
        <taxon>Vibrionales</taxon>
        <taxon>Vibrionaceae</taxon>
        <taxon>Vibrio</taxon>
    </lineage>
</organism>
<feature type="compositionally biased region" description="Polar residues" evidence="1">
    <location>
        <begin position="12"/>
        <end position="21"/>
    </location>
</feature>
<feature type="region of interest" description="Disordered" evidence="1">
    <location>
        <begin position="1"/>
        <end position="21"/>
    </location>
</feature>
<gene>
    <name evidence="2" type="ORF">JCM19239_5315</name>
</gene>
<proteinExistence type="predicted"/>
<evidence type="ECO:0000313" key="2">
    <source>
        <dbReference type="EMBL" id="GAL26480.1"/>
    </source>
</evidence>
<evidence type="ECO:0000313" key="3">
    <source>
        <dbReference type="Proteomes" id="UP000029223"/>
    </source>
</evidence>
<dbReference type="EMBL" id="BBMS01000019">
    <property type="protein sequence ID" value="GAL26480.1"/>
    <property type="molecule type" value="Genomic_DNA"/>
</dbReference>
<comment type="caution">
    <text evidence="2">The sequence shown here is derived from an EMBL/GenBank/DDBJ whole genome shotgun (WGS) entry which is preliminary data.</text>
</comment>
<feature type="region of interest" description="Disordered" evidence="1">
    <location>
        <begin position="30"/>
        <end position="49"/>
    </location>
</feature>
<protein>
    <submittedName>
        <fullName evidence="2">Uncharacterized protein</fullName>
    </submittedName>
</protein>
<name>A0ABQ0JDX7_9VIBR</name>
<reference evidence="3" key="2">
    <citation type="submission" date="2014-09" db="EMBL/GenBank/DDBJ databases">
        <authorList>
            <consortium name="NBRP consortium"/>
            <person name="Sawabe T."/>
            <person name="Meirelles P."/>
            <person name="Nakanishi M."/>
            <person name="Sayaka M."/>
            <person name="Hattori M."/>
            <person name="Ohkuma M."/>
        </authorList>
    </citation>
    <scope>NUCLEOTIDE SEQUENCE [LARGE SCALE GENOMIC DNA]</scope>
    <source>
        <strain evidence="3">JCM 19239</strain>
    </source>
</reference>
<sequence length="49" mass="5357">MSDSETALHCGNCNQKTQHQRLTPAEIEAQKQQKTALNPNGLISSLAYS</sequence>
<reference evidence="3" key="1">
    <citation type="submission" date="2014-09" db="EMBL/GenBank/DDBJ databases">
        <title>Vibrio variabilis JCM 19239. (C206) whole genome shotgun sequence.</title>
        <authorList>
            <person name="Sawabe T."/>
            <person name="Meirelles P."/>
            <person name="Nakanishi M."/>
            <person name="Sayaka M."/>
            <person name="Hattori M."/>
            <person name="Ohkuma M."/>
        </authorList>
    </citation>
    <scope>NUCLEOTIDE SEQUENCE [LARGE SCALE GENOMIC DNA]</scope>
    <source>
        <strain evidence="3">JCM 19239</strain>
    </source>
</reference>
<keyword evidence="3" id="KW-1185">Reference proteome</keyword>
<accession>A0ABQ0JDX7</accession>
<dbReference type="Proteomes" id="UP000029223">
    <property type="component" value="Unassembled WGS sequence"/>
</dbReference>